<keyword evidence="2 4" id="KW-0863">Zinc-finger</keyword>
<evidence type="ECO:0000259" key="5">
    <source>
        <dbReference type="PROSITE" id="PS50966"/>
    </source>
</evidence>
<dbReference type="AlphaFoldDB" id="A0AAD9XAK5"/>
<sequence>MVGARTNDGEQPQYDLDDTEILFSFRVHHGGGYDGEMENYIGGKFNFFDYLNLDELSMLDLDDIALELGYKLPIGFWIQMSGQYWAWMDVTPKFKRSMERMRSASEDAYKWLQDKDPNHWSLAFITNTALCDMLCNNMCEAFNSTILNARDKPVISMMEMIKNYLMKRLVRKRAELERWKHEIGPKVFKLVEKVKLESNICCPEYCGNHKYQVRGYGDEQYVVDIQNRTCACNKWQLTGMPCIHGMSALLNSNHGPIQFVHNMYTKETFMKASNPVIHGINGPTMWPNTNEKPVQVPEFKKQRGRPNKARNLQSDEGTIRPLVRKGKDLALKLKLLMLLNLHNQAKLLKLLMLLNVHNQAKLLKLLMLLNLLIQAKEPRQPRGKEPTNNLIDVVAFGFLYA</sequence>
<dbReference type="Pfam" id="PF04434">
    <property type="entry name" value="SWIM"/>
    <property type="match status" value="1"/>
</dbReference>
<dbReference type="SMART" id="SM00575">
    <property type="entry name" value="ZnF_PMZ"/>
    <property type="match status" value="1"/>
</dbReference>
<dbReference type="InterPro" id="IPR058594">
    <property type="entry name" value="PB1-like_dom_pln"/>
</dbReference>
<dbReference type="InterPro" id="IPR007527">
    <property type="entry name" value="Znf_SWIM"/>
</dbReference>
<evidence type="ECO:0000256" key="3">
    <source>
        <dbReference type="ARBA" id="ARBA00022833"/>
    </source>
</evidence>
<dbReference type="GO" id="GO:0008270">
    <property type="term" value="F:zinc ion binding"/>
    <property type="evidence" value="ECO:0007669"/>
    <property type="project" value="UniProtKB-KW"/>
</dbReference>
<protein>
    <recommendedName>
        <fullName evidence="5">SWIM-type domain-containing protein</fullName>
    </recommendedName>
</protein>
<dbReference type="EMBL" id="JANJYI010000003">
    <property type="protein sequence ID" value="KAK2655818.1"/>
    <property type="molecule type" value="Genomic_DNA"/>
</dbReference>
<evidence type="ECO:0000256" key="1">
    <source>
        <dbReference type="ARBA" id="ARBA00022723"/>
    </source>
</evidence>
<dbReference type="Pfam" id="PF26130">
    <property type="entry name" value="PB1-like"/>
    <property type="match status" value="1"/>
</dbReference>
<dbReference type="Proteomes" id="UP001280121">
    <property type="component" value="Unassembled WGS sequence"/>
</dbReference>
<dbReference type="PANTHER" id="PTHR31973">
    <property type="entry name" value="POLYPROTEIN, PUTATIVE-RELATED"/>
    <property type="match status" value="1"/>
</dbReference>
<evidence type="ECO:0000313" key="6">
    <source>
        <dbReference type="EMBL" id="KAK2655818.1"/>
    </source>
</evidence>
<evidence type="ECO:0000256" key="2">
    <source>
        <dbReference type="ARBA" id="ARBA00022771"/>
    </source>
</evidence>
<dbReference type="InterPro" id="IPR006564">
    <property type="entry name" value="Znf_PMZ"/>
</dbReference>
<name>A0AAD9XAK5_9ROSI</name>
<reference evidence="6" key="1">
    <citation type="journal article" date="2023" name="Plant J.">
        <title>Genome sequences and population genomics provide insights into the demographic history, inbreeding, and mutation load of two 'living fossil' tree species of Dipteronia.</title>
        <authorList>
            <person name="Feng Y."/>
            <person name="Comes H.P."/>
            <person name="Chen J."/>
            <person name="Zhu S."/>
            <person name="Lu R."/>
            <person name="Zhang X."/>
            <person name="Li P."/>
            <person name="Qiu J."/>
            <person name="Olsen K.M."/>
            <person name="Qiu Y."/>
        </authorList>
    </citation>
    <scope>NUCLEOTIDE SEQUENCE</scope>
    <source>
        <strain evidence="6">KIB01</strain>
    </source>
</reference>
<dbReference type="PROSITE" id="PS50966">
    <property type="entry name" value="ZF_SWIM"/>
    <property type="match status" value="1"/>
</dbReference>
<keyword evidence="3" id="KW-0862">Zinc</keyword>
<evidence type="ECO:0000256" key="4">
    <source>
        <dbReference type="PROSITE-ProRule" id="PRU00325"/>
    </source>
</evidence>
<feature type="domain" description="SWIM-type" evidence="5">
    <location>
        <begin position="221"/>
        <end position="253"/>
    </location>
</feature>
<organism evidence="6 7">
    <name type="scientific">Dipteronia dyeriana</name>
    <dbReference type="NCBI Taxonomy" id="168575"/>
    <lineage>
        <taxon>Eukaryota</taxon>
        <taxon>Viridiplantae</taxon>
        <taxon>Streptophyta</taxon>
        <taxon>Embryophyta</taxon>
        <taxon>Tracheophyta</taxon>
        <taxon>Spermatophyta</taxon>
        <taxon>Magnoliopsida</taxon>
        <taxon>eudicotyledons</taxon>
        <taxon>Gunneridae</taxon>
        <taxon>Pentapetalae</taxon>
        <taxon>rosids</taxon>
        <taxon>malvids</taxon>
        <taxon>Sapindales</taxon>
        <taxon>Sapindaceae</taxon>
        <taxon>Hippocastanoideae</taxon>
        <taxon>Acereae</taxon>
        <taxon>Dipteronia</taxon>
    </lineage>
</organism>
<evidence type="ECO:0000313" key="7">
    <source>
        <dbReference type="Proteomes" id="UP001280121"/>
    </source>
</evidence>
<dbReference type="PANTHER" id="PTHR31973:SF199">
    <property type="entry name" value="SWIM-TYPE DOMAIN-CONTAINING PROTEIN"/>
    <property type="match status" value="1"/>
</dbReference>
<gene>
    <name evidence="6" type="ORF">Ddye_008870</name>
</gene>
<proteinExistence type="predicted"/>
<accession>A0AAD9XAK5</accession>
<keyword evidence="1" id="KW-0479">Metal-binding</keyword>
<comment type="caution">
    <text evidence="6">The sequence shown here is derived from an EMBL/GenBank/DDBJ whole genome shotgun (WGS) entry which is preliminary data.</text>
</comment>
<keyword evidence="7" id="KW-1185">Reference proteome</keyword>